<evidence type="ECO:0000313" key="1">
    <source>
        <dbReference type="EMBL" id="GBH33410.1"/>
    </source>
</evidence>
<evidence type="ECO:0008006" key="3">
    <source>
        <dbReference type="Google" id="ProtNLM"/>
    </source>
</evidence>
<comment type="caution">
    <text evidence="1">The sequence shown here is derived from an EMBL/GenBank/DDBJ whole genome shotgun (WGS) entry which is preliminary data.</text>
</comment>
<reference evidence="1 2" key="1">
    <citation type="submission" date="2018-05" db="EMBL/GenBank/DDBJ databases">
        <title>genome sequencing of Nitrosopumilus sp. NM25.</title>
        <authorList>
            <person name="Mori K."/>
            <person name="Nakagawa T."/>
        </authorList>
    </citation>
    <scope>NUCLEOTIDE SEQUENCE [LARGE SCALE GENOMIC DNA]</scope>
    <source>
        <strain evidence="1 2">NM25</strain>
    </source>
</reference>
<proteinExistence type="predicted"/>
<dbReference type="OrthoDB" id="382870at2157"/>
<protein>
    <recommendedName>
        <fullName evidence="3">DUF3227 domain-containing protein</fullName>
    </recommendedName>
</protein>
<dbReference type="GeneID" id="76209533"/>
<name>A0A2S2KP06_9ARCH</name>
<dbReference type="EMBL" id="BGKI01000001">
    <property type="protein sequence ID" value="GBH33410.1"/>
    <property type="molecule type" value="Genomic_DNA"/>
</dbReference>
<sequence length="114" mass="13542">MFKSDAQNRSKKKQELPKNQMKKALISFVIEQSLIDEGGIKVFEKTMDLLRKKFGCDTSECLNHPDYLIQILNDLPKKAHEKIILAIEEKLKEFEYQEEIRKFTKNLYRIDKVH</sequence>
<keyword evidence="2" id="KW-1185">Reference proteome</keyword>
<evidence type="ECO:0000313" key="2">
    <source>
        <dbReference type="Proteomes" id="UP000245829"/>
    </source>
</evidence>
<accession>A0A2S2KP06</accession>
<dbReference type="AlphaFoldDB" id="A0A2S2KP06"/>
<organism evidence="1 2">
    <name type="scientific">Nitrosopumilus zosterae</name>
    <dbReference type="NCBI Taxonomy" id="718286"/>
    <lineage>
        <taxon>Archaea</taxon>
        <taxon>Nitrososphaerota</taxon>
        <taxon>Nitrososphaeria</taxon>
        <taxon>Nitrosopumilales</taxon>
        <taxon>Nitrosopumilaceae</taxon>
        <taxon>Nitrosopumilus</taxon>
    </lineage>
</organism>
<gene>
    <name evidence="1" type="ORF">NZNM25_02010</name>
</gene>
<dbReference type="RefSeq" id="WP_109876068.1">
    <property type="nucleotide sequence ID" value="NZ_AP026695.1"/>
</dbReference>
<dbReference type="Proteomes" id="UP000245829">
    <property type="component" value="Unassembled WGS sequence"/>
</dbReference>